<dbReference type="EMBL" id="CP077365">
    <property type="protein sequence ID" value="QXB46042.1"/>
    <property type="molecule type" value="Genomic_DNA"/>
</dbReference>
<sequence>MNIDISIMNQFTQFQWLSRGLTAQSLDFSRVGHTPSKDTINYQDRLGVIAKMETQLAKSVTSLIIYEGKSEEDYKFIRNHLALIMLKEAAKDKKREPEYIAIHHLAWLIARMVIDFSLNPDLEKNFTAQGRLYYAGITAYKMSADVYRMTWKPYEKLMQLALESAIAEAEDTIREYRKETYKELQL</sequence>
<proteinExistence type="predicted"/>
<name>A0ABX8L5I3_9GAMM</name>
<organism evidence="1 2">
    <name type="scientific">Acinetobacter seifertii</name>
    <dbReference type="NCBI Taxonomy" id="1530123"/>
    <lineage>
        <taxon>Bacteria</taxon>
        <taxon>Pseudomonadati</taxon>
        <taxon>Pseudomonadota</taxon>
        <taxon>Gammaproteobacteria</taxon>
        <taxon>Moraxellales</taxon>
        <taxon>Moraxellaceae</taxon>
        <taxon>Acinetobacter</taxon>
        <taxon>Acinetobacter calcoaceticus/baumannii complex</taxon>
    </lineage>
</organism>
<reference evidence="1 2" key="1">
    <citation type="submission" date="2021-06" db="EMBL/GenBank/DDBJ databases">
        <title>FDA dAtabase for Regulatory Grade micrObial Sequences (FDA-ARGOS): Supporting development and validation of Infectious Disease Dx tests.</title>
        <authorList>
            <person name="Sproer C."/>
            <person name="Gronow S."/>
            <person name="Severitt S."/>
            <person name="Schroder I."/>
            <person name="Tallon L."/>
            <person name="Sadzewicz L."/>
            <person name="Zhao X."/>
            <person name="Boylan J."/>
            <person name="Ott S."/>
            <person name="Bowen H."/>
            <person name="Vavikolanu K."/>
            <person name="Mehta A."/>
            <person name="Aluvathingal J."/>
            <person name="Nadendla S."/>
            <person name="Lowell S."/>
            <person name="Myers T."/>
            <person name="Yan Y."/>
        </authorList>
    </citation>
    <scope>NUCLEOTIDE SEQUENCE [LARGE SCALE GENOMIC DNA]</scope>
    <source>
        <strain evidence="1 2">FDAARGOS 1400</strain>
    </source>
</reference>
<accession>A0ABX8L5I3</accession>
<evidence type="ECO:0000313" key="2">
    <source>
        <dbReference type="Proteomes" id="UP000683517"/>
    </source>
</evidence>
<gene>
    <name evidence="1" type="ORF">I6L30_16750</name>
</gene>
<evidence type="ECO:0000313" key="1">
    <source>
        <dbReference type="EMBL" id="QXB46042.1"/>
    </source>
</evidence>
<protein>
    <submittedName>
        <fullName evidence="1">Uncharacterized protein</fullName>
    </submittedName>
</protein>
<keyword evidence="2" id="KW-1185">Reference proteome</keyword>
<dbReference type="RefSeq" id="WP_216984761.1">
    <property type="nucleotide sequence ID" value="NZ_CP077365.1"/>
</dbReference>
<dbReference type="Proteomes" id="UP000683517">
    <property type="component" value="Chromosome"/>
</dbReference>